<protein>
    <submittedName>
        <fullName evidence="3">Reverse transcriptase</fullName>
    </submittedName>
</protein>
<dbReference type="OrthoDB" id="10056300at2759"/>
<sequence length="160" mass="17315">MSLHTSSLPNVHTRLQRLIVQCSNNKGGMGVRLVKLEVEGEPVFLKRRVIPYGQREGVLKALEKMEHDGILTRVTSSAWATPIVIAMKSADPTTLLRILSRLRHHVLAGAAEKGGNLNPGWIPYSKTSTNLASGWSTALADGKQTGSIFANISQPTAKHG</sequence>
<name>A0A183B4R3_9TREM</name>
<dbReference type="Gene3D" id="3.10.10.10">
    <property type="entry name" value="HIV Type 1 Reverse Transcriptase, subunit A, domain 1"/>
    <property type="match status" value="1"/>
</dbReference>
<keyword evidence="2" id="KW-1185">Reference proteome</keyword>
<reference evidence="1 2" key="2">
    <citation type="submission" date="2018-11" db="EMBL/GenBank/DDBJ databases">
        <authorList>
            <consortium name="Pathogen Informatics"/>
        </authorList>
    </citation>
    <scope>NUCLEOTIDE SEQUENCE [LARGE SCALE GENOMIC DNA]</scope>
    <source>
        <strain evidence="1 2">Egypt</strain>
    </source>
</reference>
<organism evidence="3">
    <name type="scientific">Echinostoma caproni</name>
    <dbReference type="NCBI Taxonomy" id="27848"/>
    <lineage>
        <taxon>Eukaryota</taxon>
        <taxon>Metazoa</taxon>
        <taxon>Spiralia</taxon>
        <taxon>Lophotrochozoa</taxon>
        <taxon>Platyhelminthes</taxon>
        <taxon>Trematoda</taxon>
        <taxon>Digenea</taxon>
        <taxon>Plagiorchiida</taxon>
        <taxon>Echinostomata</taxon>
        <taxon>Echinostomatoidea</taxon>
        <taxon>Echinostomatidae</taxon>
        <taxon>Echinostoma</taxon>
    </lineage>
</organism>
<gene>
    <name evidence="1" type="ORF">ECPE_LOCUS14198</name>
</gene>
<reference evidence="3" key="1">
    <citation type="submission" date="2016-06" db="UniProtKB">
        <authorList>
            <consortium name="WormBaseParasite"/>
        </authorList>
    </citation>
    <scope>IDENTIFICATION</scope>
</reference>
<proteinExistence type="predicted"/>
<dbReference type="AlphaFoldDB" id="A0A183B4R3"/>
<accession>A0A183B4R3</accession>
<evidence type="ECO:0000313" key="1">
    <source>
        <dbReference type="EMBL" id="VDP91470.1"/>
    </source>
</evidence>
<dbReference type="WBParaSite" id="ECPE_0001423801-mRNA-1">
    <property type="protein sequence ID" value="ECPE_0001423801-mRNA-1"/>
    <property type="gene ID" value="ECPE_0001423801"/>
</dbReference>
<evidence type="ECO:0000313" key="2">
    <source>
        <dbReference type="Proteomes" id="UP000272942"/>
    </source>
</evidence>
<dbReference type="EMBL" id="UZAN01056936">
    <property type="protein sequence ID" value="VDP91470.1"/>
    <property type="molecule type" value="Genomic_DNA"/>
</dbReference>
<dbReference type="Proteomes" id="UP000272942">
    <property type="component" value="Unassembled WGS sequence"/>
</dbReference>
<evidence type="ECO:0000313" key="3">
    <source>
        <dbReference type="WBParaSite" id="ECPE_0001423801-mRNA-1"/>
    </source>
</evidence>